<dbReference type="InterPro" id="IPR007577">
    <property type="entry name" value="GlycoTrfase_DXD_sugar-bd_CS"/>
</dbReference>
<keyword evidence="3" id="KW-0812">Transmembrane</keyword>
<dbReference type="GO" id="GO:0000136">
    <property type="term" value="C:mannan polymerase complex"/>
    <property type="evidence" value="ECO:0007669"/>
    <property type="project" value="TreeGrafter"/>
</dbReference>
<feature type="transmembrane region" description="Helical" evidence="3">
    <location>
        <begin position="12"/>
        <end position="30"/>
    </location>
</feature>
<dbReference type="Proteomes" id="UP001201262">
    <property type="component" value="Unassembled WGS sequence"/>
</dbReference>
<keyword evidence="3" id="KW-0472">Membrane</keyword>
<proteinExistence type="inferred from homology"/>
<feature type="region of interest" description="Disordered" evidence="2">
    <location>
        <begin position="51"/>
        <end position="87"/>
    </location>
</feature>
<accession>A0AAD4PWF2</accession>
<keyword evidence="3" id="KW-1133">Transmembrane helix</keyword>
<name>A0AAD4PWF2_9EURO</name>
<feature type="compositionally biased region" description="Polar residues" evidence="2">
    <location>
        <begin position="51"/>
        <end position="68"/>
    </location>
</feature>
<dbReference type="Pfam" id="PF04488">
    <property type="entry name" value="Gly_transf_sug"/>
    <property type="match status" value="1"/>
</dbReference>
<dbReference type="PANTHER" id="PTHR31834">
    <property type="entry name" value="INITIATION-SPECIFIC ALPHA-1,6-MANNOSYLTRANSFERASE"/>
    <property type="match status" value="1"/>
</dbReference>
<feature type="region of interest" description="Disordered" evidence="2">
    <location>
        <begin position="362"/>
        <end position="384"/>
    </location>
</feature>
<evidence type="ECO:0000256" key="1">
    <source>
        <dbReference type="ARBA" id="ARBA00009003"/>
    </source>
</evidence>
<protein>
    <recommendedName>
        <fullName evidence="6">Initiation-specific alpha-1,6-mannosyltransferase</fullName>
    </recommendedName>
</protein>
<evidence type="ECO:0000313" key="5">
    <source>
        <dbReference type="Proteomes" id="UP001201262"/>
    </source>
</evidence>
<dbReference type="GO" id="GO:0006487">
    <property type="term" value="P:protein N-linked glycosylation"/>
    <property type="evidence" value="ECO:0007669"/>
    <property type="project" value="TreeGrafter"/>
</dbReference>
<reference evidence="4" key="1">
    <citation type="submission" date="2021-12" db="EMBL/GenBank/DDBJ databases">
        <title>Convergent genome expansion in fungi linked to evolution of root-endophyte symbiosis.</title>
        <authorList>
            <consortium name="DOE Joint Genome Institute"/>
            <person name="Ke Y.-H."/>
            <person name="Bonito G."/>
            <person name="Liao H.-L."/>
            <person name="Looney B."/>
            <person name="Rojas-Flechas A."/>
            <person name="Nash J."/>
            <person name="Hameed K."/>
            <person name="Schadt C."/>
            <person name="Martin F."/>
            <person name="Crous P.W."/>
            <person name="Miettinen O."/>
            <person name="Magnuson J.K."/>
            <person name="Labbe J."/>
            <person name="Jacobson D."/>
            <person name="Doktycz M.J."/>
            <person name="Veneault-Fourrey C."/>
            <person name="Kuo A."/>
            <person name="Mondo S."/>
            <person name="Calhoun S."/>
            <person name="Riley R."/>
            <person name="Ohm R."/>
            <person name="LaButti K."/>
            <person name="Andreopoulos B."/>
            <person name="Pangilinan J."/>
            <person name="Nolan M."/>
            <person name="Tritt A."/>
            <person name="Clum A."/>
            <person name="Lipzen A."/>
            <person name="Daum C."/>
            <person name="Barry K."/>
            <person name="Grigoriev I.V."/>
            <person name="Vilgalys R."/>
        </authorList>
    </citation>
    <scope>NUCLEOTIDE SEQUENCE</scope>
    <source>
        <strain evidence="4">PMI_201</strain>
    </source>
</reference>
<dbReference type="PANTHER" id="PTHR31834:SF8">
    <property type="entry name" value="TRANSFERASE, PUTATIVE (AFU_ORTHOLOGUE AFUA_6G14040)-RELATED"/>
    <property type="match status" value="1"/>
</dbReference>
<evidence type="ECO:0000313" key="4">
    <source>
        <dbReference type="EMBL" id="KAH8692353.1"/>
    </source>
</evidence>
<sequence length="384" mass="43014">MLFSKLNTSRFLRFVVVVTPLVLFSIYILHTNWDPFRSSFSILQSSKCQHNDIDTPTDTNSTLNTSYKEPSLEDTPSDVPNSNPQPLPTSFAGETISAVTSAISGIPKKVWQTAKVNTLSEDQRGWSNSWTEKNPSFRLELLTDRSSETFVRTHYLQARPDIVEVYEALLIPILRADLLRYLMVLAEGGVWSDLDATCDKEVLQWVPAEYRHHKIDMIVGLEFDFEWRGEGTQVASQFTNWVFAAQPSSRNLQIVVDAVVDMIKDIAWSNGVPVAGLTMDMLPIDVVDVTGPKIMTIQILKSLGQLLGRPVDDRDFSGIKQPKLIGDVLIMPGNAFAAIQNGFPDDQGDILVTHHYEGSWKQADAEAKERKKQQMDNENKASGV</sequence>
<comment type="similarity">
    <text evidence="1">Belongs to the glycosyltransferase 32 family.</text>
</comment>
<keyword evidence="5" id="KW-1185">Reference proteome</keyword>
<dbReference type="AlphaFoldDB" id="A0AAD4PWF2"/>
<evidence type="ECO:0008006" key="6">
    <source>
        <dbReference type="Google" id="ProtNLM"/>
    </source>
</evidence>
<organism evidence="4 5">
    <name type="scientific">Talaromyces proteolyticus</name>
    <dbReference type="NCBI Taxonomy" id="1131652"/>
    <lineage>
        <taxon>Eukaryota</taxon>
        <taxon>Fungi</taxon>
        <taxon>Dikarya</taxon>
        <taxon>Ascomycota</taxon>
        <taxon>Pezizomycotina</taxon>
        <taxon>Eurotiomycetes</taxon>
        <taxon>Eurotiomycetidae</taxon>
        <taxon>Eurotiales</taxon>
        <taxon>Trichocomaceae</taxon>
        <taxon>Talaromyces</taxon>
        <taxon>Talaromyces sect. Bacilispori</taxon>
    </lineage>
</organism>
<evidence type="ECO:0000256" key="2">
    <source>
        <dbReference type="SAM" id="MobiDB-lite"/>
    </source>
</evidence>
<evidence type="ECO:0000256" key="3">
    <source>
        <dbReference type="SAM" id="Phobius"/>
    </source>
</evidence>
<comment type="caution">
    <text evidence="4">The sequence shown here is derived from an EMBL/GenBank/DDBJ whole genome shotgun (WGS) entry which is preliminary data.</text>
</comment>
<dbReference type="InterPro" id="IPR039367">
    <property type="entry name" value="Och1-like"/>
</dbReference>
<dbReference type="InterPro" id="IPR029044">
    <property type="entry name" value="Nucleotide-diphossugar_trans"/>
</dbReference>
<dbReference type="EMBL" id="JAJTJA010000011">
    <property type="protein sequence ID" value="KAH8692353.1"/>
    <property type="molecule type" value="Genomic_DNA"/>
</dbReference>
<dbReference type="SUPFAM" id="SSF53448">
    <property type="entry name" value="Nucleotide-diphospho-sugar transferases"/>
    <property type="match status" value="1"/>
</dbReference>
<dbReference type="GO" id="GO:0000009">
    <property type="term" value="F:alpha-1,6-mannosyltransferase activity"/>
    <property type="evidence" value="ECO:0007669"/>
    <property type="project" value="InterPro"/>
</dbReference>
<dbReference type="RefSeq" id="XP_046068350.1">
    <property type="nucleotide sequence ID" value="XM_046217122.1"/>
</dbReference>
<dbReference type="Gene3D" id="3.90.550.20">
    <property type="match status" value="1"/>
</dbReference>
<gene>
    <name evidence="4" type="ORF">BGW36DRAFT_387449</name>
</gene>
<dbReference type="GeneID" id="70247409"/>